<dbReference type="PANTHER" id="PTHR34203">
    <property type="entry name" value="METHYLTRANSFERASE, FKBM FAMILY PROTEIN"/>
    <property type="match status" value="1"/>
</dbReference>
<evidence type="ECO:0000259" key="1">
    <source>
        <dbReference type="Pfam" id="PF05050"/>
    </source>
</evidence>
<name>A0ABU2K4E4_9ACTN</name>
<protein>
    <submittedName>
        <fullName evidence="2">FkbM family methyltransferase</fullName>
    </submittedName>
</protein>
<reference evidence="3" key="1">
    <citation type="submission" date="2023-07" db="EMBL/GenBank/DDBJ databases">
        <title>30 novel species of actinomycetes from the DSMZ collection.</title>
        <authorList>
            <person name="Nouioui I."/>
        </authorList>
    </citation>
    <scope>NUCLEOTIDE SEQUENCE [LARGE SCALE GENOMIC DNA]</scope>
    <source>
        <strain evidence="3">DSM 46792</strain>
    </source>
</reference>
<sequence>MFVDPPVTRLIWRSLFVAERLIGPRPARLAAAMALRVAARAPRSYATTVRRISPRLRAENPGLTKVPERWSGNPTVRVRRGGLALELDLRDNLQAILFYTGVYEPSFIGHVLTDLRPGDVVADVGAHIGVHALAIARRLARLGGGSVLAFEPAADSTAKLRAAAVRNGLDVEVVEAACSDVPGRLPLFADERYSVADAGVRSLHGSGQQVGQVSAIRFDDWAAARPGGPLPRLDVVKLDVEGHEAAALIGMRTTLARLRPRAVYVEIKENSIGRAPASDEQLRNLLAELGYRTTGFAFDHNELFRPDS</sequence>
<dbReference type="GO" id="GO:0008168">
    <property type="term" value="F:methyltransferase activity"/>
    <property type="evidence" value="ECO:0007669"/>
    <property type="project" value="UniProtKB-KW"/>
</dbReference>
<accession>A0ABU2K4E4</accession>
<feature type="domain" description="Methyltransferase FkbM" evidence="1">
    <location>
        <begin position="123"/>
        <end position="292"/>
    </location>
</feature>
<dbReference type="NCBIfam" id="TIGR01444">
    <property type="entry name" value="fkbM_fam"/>
    <property type="match status" value="1"/>
</dbReference>
<dbReference type="InterPro" id="IPR029063">
    <property type="entry name" value="SAM-dependent_MTases_sf"/>
</dbReference>
<comment type="caution">
    <text evidence="2">The sequence shown here is derived from an EMBL/GenBank/DDBJ whole genome shotgun (WGS) entry which is preliminary data.</text>
</comment>
<dbReference type="InterPro" id="IPR052514">
    <property type="entry name" value="SAM-dependent_MTase"/>
</dbReference>
<dbReference type="PANTHER" id="PTHR34203:SF15">
    <property type="entry name" value="SLL1173 PROTEIN"/>
    <property type="match status" value="1"/>
</dbReference>
<dbReference type="RefSeq" id="WP_311343883.1">
    <property type="nucleotide sequence ID" value="NZ_JAVREI010000001.1"/>
</dbReference>
<gene>
    <name evidence="2" type="ORF">RM425_04085</name>
</gene>
<keyword evidence="2" id="KW-0808">Transferase</keyword>
<organism evidence="2 3">
    <name type="scientific">Blastococcus goldschmidtiae</name>
    <dbReference type="NCBI Taxonomy" id="3075546"/>
    <lineage>
        <taxon>Bacteria</taxon>
        <taxon>Bacillati</taxon>
        <taxon>Actinomycetota</taxon>
        <taxon>Actinomycetes</taxon>
        <taxon>Geodermatophilales</taxon>
        <taxon>Geodermatophilaceae</taxon>
        <taxon>Blastococcus</taxon>
    </lineage>
</organism>
<dbReference type="Pfam" id="PF05050">
    <property type="entry name" value="Methyltransf_21"/>
    <property type="match status" value="1"/>
</dbReference>
<keyword evidence="3" id="KW-1185">Reference proteome</keyword>
<dbReference type="Proteomes" id="UP001183222">
    <property type="component" value="Unassembled WGS sequence"/>
</dbReference>
<proteinExistence type="predicted"/>
<dbReference type="Gene3D" id="3.40.50.150">
    <property type="entry name" value="Vaccinia Virus protein VP39"/>
    <property type="match status" value="1"/>
</dbReference>
<keyword evidence="2" id="KW-0489">Methyltransferase</keyword>
<evidence type="ECO:0000313" key="3">
    <source>
        <dbReference type="Proteomes" id="UP001183222"/>
    </source>
</evidence>
<evidence type="ECO:0000313" key="2">
    <source>
        <dbReference type="EMBL" id="MDT0275070.1"/>
    </source>
</evidence>
<dbReference type="SUPFAM" id="SSF53335">
    <property type="entry name" value="S-adenosyl-L-methionine-dependent methyltransferases"/>
    <property type="match status" value="1"/>
</dbReference>
<dbReference type="EMBL" id="JAVREI010000001">
    <property type="protein sequence ID" value="MDT0275070.1"/>
    <property type="molecule type" value="Genomic_DNA"/>
</dbReference>
<dbReference type="GO" id="GO:0032259">
    <property type="term" value="P:methylation"/>
    <property type="evidence" value="ECO:0007669"/>
    <property type="project" value="UniProtKB-KW"/>
</dbReference>
<dbReference type="InterPro" id="IPR006342">
    <property type="entry name" value="FkbM_mtfrase"/>
</dbReference>